<accession>A0A1I0D558</accession>
<keyword evidence="7" id="KW-0902">Two-component regulatory system</keyword>
<evidence type="ECO:0000256" key="1">
    <source>
        <dbReference type="ARBA" id="ARBA00000085"/>
    </source>
</evidence>
<dbReference type="CDD" id="cd00075">
    <property type="entry name" value="HATPase"/>
    <property type="match status" value="1"/>
</dbReference>
<dbReference type="SMART" id="SM00388">
    <property type="entry name" value="HisKA"/>
    <property type="match status" value="1"/>
</dbReference>
<evidence type="ECO:0000259" key="10">
    <source>
        <dbReference type="PROSITE" id="PS50109"/>
    </source>
</evidence>
<evidence type="ECO:0000256" key="2">
    <source>
        <dbReference type="ARBA" id="ARBA00004370"/>
    </source>
</evidence>
<dbReference type="Pfam" id="PF02518">
    <property type="entry name" value="HATPase_c"/>
    <property type="match status" value="1"/>
</dbReference>
<feature type="domain" description="Histidine kinase" evidence="10">
    <location>
        <begin position="285"/>
        <end position="502"/>
    </location>
</feature>
<dbReference type="InterPro" id="IPR036097">
    <property type="entry name" value="HisK_dim/P_sf"/>
</dbReference>
<keyword evidence="5" id="KW-0808">Transferase</keyword>
<dbReference type="GO" id="GO:0004721">
    <property type="term" value="F:phosphoprotein phosphatase activity"/>
    <property type="evidence" value="ECO:0007669"/>
    <property type="project" value="TreeGrafter"/>
</dbReference>
<sequence length="504" mass="56053">MKIMGKQVLGRVSMRIPLILCFLFVTAIPLMIQARVLAIYNRKAMTSQAINDAQNRCTILANELAQAEFFTGLQNTSRITSLKTEIETTADVLGGRIVLVDANYKIMEDTFGLSGGKTIVVREVLKAFDGTPVTHIDDDNGFYYVVYPVMSRENALADGTGGNGSGAAKGNGDDPAGGKTADGVMILIVSTESIGLVRGKISGSTGLLQLLLMLAFFFVDVLLASLLLRPFRRLQDQLDTAADGNLSQEIDEDTYAETSDISDTVSRTINQLKAIDESRQEFVSNVSHELKTPITSIRVLADSLMTMENPPVELYQEFMEDISQEIDRESQIIEDLLTLVRMDRSNPDMNMRSVSINAMIEEILKRLRPLAKAKNIELAYESIREVKADIDEVKLSLAIMNLVENAIKYNREEGWVHVTLDADHRYFYVRVIDNGIGIPKEYQDHVFERFYRVDKARSRESGGTGLGLAITKNIVVLHRGAIRLQSEEGKGTTFTVRIPLNYIP</sequence>
<evidence type="ECO:0000313" key="15">
    <source>
        <dbReference type="Proteomes" id="UP000214760"/>
    </source>
</evidence>
<dbReference type="EMBL" id="FOIL01000010">
    <property type="protein sequence ID" value="SET27044.1"/>
    <property type="molecule type" value="Genomic_DNA"/>
</dbReference>
<evidence type="ECO:0000256" key="7">
    <source>
        <dbReference type="ARBA" id="ARBA00023012"/>
    </source>
</evidence>
<dbReference type="PRINTS" id="PR00344">
    <property type="entry name" value="BCTRLSENSOR"/>
</dbReference>
<dbReference type="Proteomes" id="UP000199820">
    <property type="component" value="Unassembled WGS sequence"/>
</dbReference>
<dbReference type="InterPro" id="IPR003660">
    <property type="entry name" value="HAMP_dom"/>
</dbReference>
<dbReference type="STRING" id="1526.SAMN02910262_01728"/>
<dbReference type="CDD" id="cd00082">
    <property type="entry name" value="HisKA"/>
    <property type="match status" value="1"/>
</dbReference>
<dbReference type="FunFam" id="1.10.287.130:FF:000001">
    <property type="entry name" value="Two-component sensor histidine kinase"/>
    <property type="match status" value="1"/>
</dbReference>
<evidence type="ECO:0000256" key="6">
    <source>
        <dbReference type="ARBA" id="ARBA00022777"/>
    </source>
</evidence>
<dbReference type="InterPro" id="IPR005467">
    <property type="entry name" value="His_kinase_dom"/>
</dbReference>
<comment type="catalytic activity">
    <reaction evidence="1">
        <text>ATP + protein L-histidine = ADP + protein N-phospho-L-histidine.</text>
        <dbReference type="EC" id="2.7.13.3"/>
    </reaction>
</comment>
<proteinExistence type="predicted"/>
<gene>
    <name evidence="13" type="ORF">SAMN02910262_01728</name>
    <name evidence="12" type="ORF">SAMN04487771_101034</name>
</gene>
<reference evidence="14 15" key="1">
    <citation type="submission" date="2016-10" db="EMBL/GenBank/DDBJ databases">
        <authorList>
            <person name="de Groot N.N."/>
        </authorList>
    </citation>
    <scope>NUCLEOTIDE SEQUENCE [LARGE SCALE GENOMIC DNA]</scope>
    <source>
        <strain evidence="13 15">F</strain>
        <strain evidence="12 14">KH1P1</strain>
    </source>
</reference>
<dbReference type="Pfam" id="PF00512">
    <property type="entry name" value="HisKA"/>
    <property type="match status" value="1"/>
</dbReference>
<feature type="domain" description="HAMP" evidence="11">
    <location>
        <begin position="225"/>
        <end position="277"/>
    </location>
</feature>
<dbReference type="EC" id="2.7.13.3" evidence="3"/>
<dbReference type="FunFam" id="3.30.565.10:FF:000006">
    <property type="entry name" value="Sensor histidine kinase WalK"/>
    <property type="match status" value="1"/>
</dbReference>
<evidence type="ECO:0000256" key="8">
    <source>
        <dbReference type="ARBA" id="ARBA00023136"/>
    </source>
</evidence>
<comment type="subcellular location">
    <subcellularLocation>
        <location evidence="2">Membrane</location>
    </subcellularLocation>
</comment>
<dbReference type="InterPro" id="IPR003594">
    <property type="entry name" value="HATPase_dom"/>
</dbReference>
<dbReference type="OrthoDB" id="9813151at2"/>
<keyword evidence="4" id="KW-0597">Phosphoprotein</keyword>
<dbReference type="GO" id="GO:0016036">
    <property type="term" value="P:cellular response to phosphate starvation"/>
    <property type="evidence" value="ECO:0007669"/>
    <property type="project" value="TreeGrafter"/>
</dbReference>
<dbReference type="GO" id="GO:0005886">
    <property type="term" value="C:plasma membrane"/>
    <property type="evidence" value="ECO:0007669"/>
    <property type="project" value="TreeGrafter"/>
</dbReference>
<dbReference type="Proteomes" id="UP000214760">
    <property type="component" value="Unassembled WGS sequence"/>
</dbReference>
<keyword evidence="6 12" id="KW-0418">Kinase</keyword>
<evidence type="ECO:0000313" key="14">
    <source>
        <dbReference type="Proteomes" id="UP000199820"/>
    </source>
</evidence>
<dbReference type="Gene3D" id="3.30.565.10">
    <property type="entry name" value="Histidine kinase-like ATPase, C-terminal domain"/>
    <property type="match status" value="1"/>
</dbReference>
<dbReference type="PROSITE" id="PS50109">
    <property type="entry name" value="HIS_KIN"/>
    <property type="match status" value="1"/>
</dbReference>
<name>A0A1I0D558_9FIRM</name>
<dbReference type="SUPFAM" id="SSF55874">
    <property type="entry name" value="ATPase domain of HSP90 chaperone/DNA topoisomerase II/histidine kinase"/>
    <property type="match status" value="1"/>
</dbReference>
<dbReference type="AlphaFoldDB" id="A0A1I0D558"/>
<keyword evidence="14" id="KW-1185">Reference proteome</keyword>
<dbReference type="InterPro" id="IPR050351">
    <property type="entry name" value="BphY/WalK/GraS-like"/>
</dbReference>
<evidence type="ECO:0000256" key="3">
    <source>
        <dbReference type="ARBA" id="ARBA00012438"/>
    </source>
</evidence>
<evidence type="ECO:0000313" key="12">
    <source>
        <dbReference type="EMBL" id="SET27044.1"/>
    </source>
</evidence>
<dbReference type="RefSeq" id="WP_038288303.1">
    <property type="nucleotide sequence ID" value="NZ_FOIL01000010.1"/>
</dbReference>
<dbReference type="Gene3D" id="1.10.287.130">
    <property type="match status" value="1"/>
</dbReference>
<feature type="transmembrane region" description="Helical" evidence="9">
    <location>
        <begin position="207"/>
        <end position="228"/>
    </location>
</feature>
<dbReference type="PANTHER" id="PTHR45453">
    <property type="entry name" value="PHOSPHATE REGULON SENSOR PROTEIN PHOR"/>
    <property type="match status" value="1"/>
</dbReference>
<evidence type="ECO:0000256" key="9">
    <source>
        <dbReference type="SAM" id="Phobius"/>
    </source>
</evidence>
<organism evidence="12 14">
    <name type="scientific">[Clostridium] aminophilum</name>
    <dbReference type="NCBI Taxonomy" id="1526"/>
    <lineage>
        <taxon>Bacteria</taxon>
        <taxon>Bacillati</taxon>
        <taxon>Bacillota</taxon>
        <taxon>Clostridia</taxon>
        <taxon>Lachnospirales</taxon>
        <taxon>Lachnospiraceae</taxon>
    </lineage>
</organism>
<dbReference type="SUPFAM" id="SSF47384">
    <property type="entry name" value="Homodimeric domain of signal transducing histidine kinase"/>
    <property type="match status" value="1"/>
</dbReference>
<keyword evidence="8 9" id="KW-0472">Membrane</keyword>
<evidence type="ECO:0000313" key="13">
    <source>
        <dbReference type="EMBL" id="SFR80329.1"/>
    </source>
</evidence>
<keyword evidence="9" id="KW-1133">Transmembrane helix</keyword>
<dbReference type="InterPro" id="IPR004358">
    <property type="entry name" value="Sig_transdc_His_kin-like_C"/>
</dbReference>
<keyword evidence="9" id="KW-0812">Transmembrane</keyword>
<dbReference type="SMART" id="SM00387">
    <property type="entry name" value="HATPase_c"/>
    <property type="match status" value="1"/>
</dbReference>
<dbReference type="eggNOG" id="COG5002">
    <property type="taxonomic scope" value="Bacteria"/>
</dbReference>
<dbReference type="PROSITE" id="PS50885">
    <property type="entry name" value="HAMP"/>
    <property type="match status" value="1"/>
</dbReference>
<dbReference type="EMBL" id="FOZC01000009">
    <property type="protein sequence ID" value="SFR80329.1"/>
    <property type="molecule type" value="Genomic_DNA"/>
</dbReference>
<dbReference type="GO" id="GO:0000155">
    <property type="term" value="F:phosphorelay sensor kinase activity"/>
    <property type="evidence" value="ECO:0007669"/>
    <property type="project" value="InterPro"/>
</dbReference>
<evidence type="ECO:0000259" key="11">
    <source>
        <dbReference type="PROSITE" id="PS50885"/>
    </source>
</evidence>
<evidence type="ECO:0000256" key="4">
    <source>
        <dbReference type="ARBA" id="ARBA00022553"/>
    </source>
</evidence>
<dbReference type="Gene3D" id="6.10.340.10">
    <property type="match status" value="1"/>
</dbReference>
<evidence type="ECO:0000256" key="5">
    <source>
        <dbReference type="ARBA" id="ARBA00022679"/>
    </source>
</evidence>
<protein>
    <recommendedName>
        <fullName evidence="3">histidine kinase</fullName>
        <ecNumber evidence="3">2.7.13.3</ecNumber>
    </recommendedName>
</protein>
<dbReference type="PANTHER" id="PTHR45453:SF1">
    <property type="entry name" value="PHOSPHATE REGULON SENSOR PROTEIN PHOR"/>
    <property type="match status" value="1"/>
</dbReference>
<dbReference type="InterPro" id="IPR036890">
    <property type="entry name" value="HATPase_C_sf"/>
</dbReference>
<dbReference type="InterPro" id="IPR003661">
    <property type="entry name" value="HisK_dim/P_dom"/>
</dbReference>